<dbReference type="EC" id="2.5.1.145" evidence="7"/>
<dbReference type="RefSeq" id="WP_091478254.1">
    <property type="nucleotide sequence ID" value="NZ_BJYC01000001.1"/>
</dbReference>
<evidence type="ECO:0000313" key="9">
    <source>
        <dbReference type="Proteomes" id="UP000199081"/>
    </source>
</evidence>
<evidence type="ECO:0000313" key="8">
    <source>
        <dbReference type="EMBL" id="SEK19081.1"/>
    </source>
</evidence>
<accession>A0A1H7EZ04</accession>
<comment type="pathway">
    <text evidence="7">Protein modification; lipoprotein biosynthesis (diacylglyceryl transfer).</text>
</comment>
<name>A0A1H7EZ04_9LACT</name>
<dbReference type="STRING" id="426702.SAMN04488099_101122"/>
<keyword evidence="2 7" id="KW-1003">Cell membrane</keyword>
<keyword evidence="8" id="KW-0449">Lipoprotein</keyword>
<dbReference type="Proteomes" id="UP000199081">
    <property type="component" value="Unassembled WGS sequence"/>
</dbReference>
<keyword evidence="3 7" id="KW-0808">Transferase</keyword>
<feature type="transmembrane region" description="Helical" evidence="7">
    <location>
        <begin position="86"/>
        <end position="111"/>
    </location>
</feature>
<dbReference type="PROSITE" id="PS01311">
    <property type="entry name" value="LGT"/>
    <property type="match status" value="1"/>
</dbReference>
<keyword evidence="4 7" id="KW-0812">Transmembrane</keyword>
<feature type="binding site" evidence="7">
    <location>
        <position position="137"/>
    </location>
    <ligand>
        <name>a 1,2-diacyl-sn-glycero-3-phospho-(1'-sn-glycerol)</name>
        <dbReference type="ChEBI" id="CHEBI:64716"/>
    </ligand>
</feature>
<sequence>MNSIISSVDPIAFRLGPLEVAWYGIIIVTGMFAAVWLSMKESGRRGIEEDFIVDMAFWIIPAGIIGARLYYVLFELQTYLADPIRIFYFWEGGLAIYGGLILGFITLYWYANKRNVPLWLLVDILAPHVMLAQAIGRWGNFINQEAHGTEVTRQFLERLQLPDFIINQMNIDGSYYHPTFLYESVWNLIGFAILMTLRAKTKLFRRGEVFFSYLIWYGFGRFFIEGLRTDSLYIGGGLRVSQVLSLVLFVVGIGLIIYRRLYVYPTPPYYAVGIEPEKIFEEKRRKYEKSKK</sequence>
<dbReference type="Pfam" id="PF01790">
    <property type="entry name" value="LGT"/>
    <property type="match status" value="1"/>
</dbReference>
<reference evidence="9" key="1">
    <citation type="submission" date="2016-10" db="EMBL/GenBank/DDBJ databases">
        <authorList>
            <person name="Varghese N."/>
            <person name="Submissions S."/>
        </authorList>
    </citation>
    <scope>NUCLEOTIDE SEQUENCE [LARGE SCALE GENOMIC DNA]</scope>
    <source>
        <strain evidence="9">DSM 19183</strain>
    </source>
</reference>
<keyword evidence="6 7" id="KW-0472">Membrane</keyword>
<feature type="transmembrane region" description="Helical" evidence="7">
    <location>
        <begin position="209"/>
        <end position="227"/>
    </location>
</feature>
<evidence type="ECO:0000256" key="2">
    <source>
        <dbReference type="ARBA" id="ARBA00022475"/>
    </source>
</evidence>
<evidence type="ECO:0000256" key="3">
    <source>
        <dbReference type="ARBA" id="ARBA00022679"/>
    </source>
</evidence>
<feature type="transmembrane region" description="Helical" evidence="7">
    <location>
        <begin position="179"/>
        <end position="197"/>
    </location>
</feature>
<feature type="transmembrane region" description="Helical" evidence="7">
    <location>
        <begin position="51"/>
        <end position="74"/>
    </location>
</feature>
<evidence type="ECO:0000256" key="4">
    <source>
        <dbReference type="ARBA" id="ARBA00022692"/>
    </source>
</evidence>
<dbReference type="GO" id="GO:0042158">
    <property type="term" value="P:lipoprotein biosynthetic process"/>
    <property type="evidence" value="ECO:0007669"/>
    <property type="project" value="UniProtKB-UniRule"/>
</dbReference>
<proteinExistence type="inferred from homology"/>
<keyword evidence="9" id="KW-1185">Reference proteome</keyword>
<keyword evidence="5 7" id="KW-1133">Transmembrane helix</keyword>
<dbReference type="EMBL" id="FNZU01000001">
    <property type="protein sequence ID" value="SEK19081.1"/>
    <property type="molecule type" value="Genomic_DNA"/>
</dbReference>
<dbReference type="AlphaFoldDB" id="A0A1H7EZ04"/>
<comment type="function">
    <text evidence="7">Catalyzes the transfer of the diacylglyceryl group from phosphatidylglycerol to the sulfhydryl group of the N-terminal cysteine of a prolipoprotein, the first step in the formation of mature lipoproteins.</text>
</comment>
<comment type="catalytic activity">
    <reaction evidence="7">
        <text>L-cysteinyl-[prolipoprotein] + a 1,2-diacyl-sn-glycero-3-phospho-(1'-sn-glycerol) = an S-1,2-diacyl-sn-glyceryl-L-cysteinyl-[prolipoprotein] + sn-glycerol 1-phosphate + H(+)</text>
        <dbReference type="Rhea" id="RHEA:56712"/>
        <dbReference type="Rhea" id="RHEA-COMP:14679"/>
        <dbReference type="Rhea" id="RHEA-COMP:14680"/>
        <dbReference type="ChEBI" id="CHEBI:15378"/>
        <dbReference type="ChEBI" id="CHEBI:29950"/>
        <dbReference type="ChEBI" id="CHEBI:57685"/>
        <dbReference type="ChEBI" id="CHEBI:64716"/>
        <dbReference type="ChEBI" id="CHEBI:140658"/>
        <dbReference type="EC" id="2.5.1.145"/>
    </reaction>
</comment>
<dbReference type="HAMAP" id="MF_01147">
    <property type="entry name" value="Lgt"/>
    <property type="match status" value="1"/>
</dbReference>
<dbReference type="PANTHER" id="PTHR30589:SF0">
    <property type="entry name" value="PHOSPHATIDYLGLYCEROL--PROLIPOPROTEIN DIACYLGLYCERYL TRANSFERASE"/>
    <property type="match status" value="1"/>
</dbReference>
<comment type="similarity">
    <text evidence="1 7">Belongs to the Lgt family.</text>
</comment>
<evidence type="ECO:0000256" key="5">
    <source>
        <dbReference type="ARBA" id="ARBA00022989"/>
    </source>
</evidence>
<evidence type="ECO:0000256" key="1">
    <source>
        <dbReference type="ARBA" id="ARBA00007150"/>
    </source>
</evidence>
<dbReference type="OrthoDB" id="871140at2"/>
<feature type="transmembrane region" description="Helical" evidence="7">
    <location>
        <begin position="239"/>
        <end position="258"/>
    </location>
</feature>
<dbReference type="GO" id="GO:0008961">
    <property type="term" value="F:phosphatidylglycerol-prolipoprotein diacylglyceryl transferase activity"/>
    <property type="evidence" value="ECO:0007669"/>
    <property type="project" value="UniProtKB-UniRule"/>
</dbReference>
<feature type="transmembrane region" description="Helical" evidence="7">
    <location>
        <begin position="20"/>
        <end position="39"/>
    </location>
</feature>
<protein>
    <recommendedName>
        <fullName evidence="7">Phosphatidylglycerol--prolipoprotein diacylglyceryl transferase</fullName>
        <ecNumber evidence="7">2.5.1.145</ecNumber>
    </recommendedName>
</protein>
<gene>
    <name evidence="7" type="primary">lgt</name>
    <name evidence="8" type="ORF">SAMN04488099_101122</name>
</gene>
<evidence type="ECO:0000256" key="6">
    <source>
        <dbReference type="ARBA" id="ARBA00023136"/>
    </source>
</evidence>
<dbReference type="InterPro" id="IPR001640">
    <property type="entry name" value="Lgt"/>
</dbReference>
<dbReference type="GO" id="GO:0005886">
    <property type="term" value="C:plasma membrane"/>
    <property type="evidence" value="ECO:0007669"/>
    <property type="project" value="UniProtKB-SubCell"/>
</dbReference>
<dbReference type="PANTHER" id="PTHR30589">
    <property type="entry name" value="PROLIPOPROTEIN DIACYLGLYCERYL TRANSFERASE"/>
    <property type="match status" value="1"/>
</dbReference>
<evidence type="ECO:0000256" key="7">
    <source>
        <dbReference type="HAMAP-Rule" id="MF_01147"/>
    </source>
</evidence>
<dbReference type="NCBIfam" id="TIGR00544">
    <property type="entry name" value="lgt"/>
    <property type="match status" value="1"/>
</dbReference>
<organism evidence="8 9">
    <name type="scientific">Alkalibacterium pelagium</name>
    <dbReference type="NCBI Taxonomy" id="426702"/>
    <lineage>
        <taxon>Bacteria</taxon>
        <taxon>Bacillati</taxon>
        <taxon>Bacillota</taxon>
        <taxon>Bacilli</taxon>
        <taxon>Lactobacillales</taxon>
        <taxon>Carnobacteriaceae</taxon>
        <taxon>Alkalibacterium</taxon>
    </lineage>
</organism>
<dbReference type="UniPathway" id="UPA00664"/>
<comment type="subcellular location">
    <subcellularLocation>
        <location evidence="7">Cell membrane</location>
        <topology evidence="7">Multi-pass membrane protein</topology>
    </subcellularLocation>
</comment>